<keyword evidence="3 5" id="KW-0067">ATP-binding</keyword>
<feature type="region of interest" description="C" evidence="5">
    <location>
        <begin position="556"/>
        <end position="630"/>
    </location>
</feature>
<organism evidence="7 8">
    <name type="scientific">Candidatus Paraluminiphilus aquimaris</name>
    <dbReference type="NCBI Taxonomy" id="2518994"/>
    <lineage>
        <taxon>Bacteria</taxon>
        <taxon>Pseudomonadati</taxon>
        <taxon>Pseudomonadota</taxon>
        <taxon>Gammaproteobacteria</taxon>
        <taxon>Cellvibrionales</taxon>
        <taxon>Halieaceae</taxon>
        <taxon>Candidatus Paraluminiphilus</taxon>
    </lineage>
</organism>
<evidence type="ECO:0000256" key="2">
    <source>
        <dbReference type="ARBA" id="ARBA00022741"/>
    </source>
</evidence>
<dbReference type="PRINTS" id="PR00775">
    <property type="entry name" value="HEATSHOCK90"/>
</dbReference>
<gene>
    <name evidence="5 7" type="primary">htpG</name>
    <name evidence="7" type="ORF">E0F26_09695</name>
</gene>
<dbReference type="PROSITE" id="PS00298">
    <property type="entry name" value="HSP90"/>
    <property type="match status" value="1"/>
</dbReference>
<dbReference type="Gene3D" id="1.20.120.790">
    <property type="entry name" value="Heat shock protein 90, C-terminal domain"/>
    <property type="match status" value="1"/>
</dbReference>
<evidence type="ECO:0000256" key="4">
    <source>
        <dbReference type="ARBA" id="ARBA00023186"/>
    </source>
</evidence>
<sequence length="630" mass="70902">MSDKQTMGFQTEAKRLLQLMIHSLYSNREIFLRELISNASDAIDKRRFAAIEDSSLDVGGEGYEIRVDVNEDEKTLTLIDNGIGMSRDDIIENLGTIAKSGTAAFMDQLSGDQQKDSQLIGQFGVGFYSSFIVADRVEVISRKVGEETATRWESTGEDEFSIDAAERDAPGTTVILHLDGEAEEFASSWRVRSVIKKYSDHISVPVLMLETPPSTEDDEEAAPEPSWERINEAKALWTRSRSEVTDDEYTEFYRHVSSDYQDPLSWSHNRVEGKLDYTSLLYVPSQAPFDLWNREAARGLKLYIQRTFIMDDAEQFLPLYLRFVKGVLDSQDLPLNISREILQQSPQVDSLRNAVTKRVLDMLSKMAKSDSEKYQSFWDVFGNVLKEGPGEDFANREKIAELLRFASSHSDDATQNVSLKGYVERMIDGQDAIYYVVADNHVTAKNSPHIEVFRKKGIEVLLLSDRIDDWLMGHLNEFDGKSLKDIAKGELDLGESTEEEKAELEAAKTENEGLLERLKSVLEGKVSEVRPTIRLTDSPACLVVGEHELGAQMRRILEAAGQELPDSEPILEVNTSHGLVKRMDAEQDEDRFADLALILLDQATLAEGSQLEDPASYVARMNKLLVEMSA</sequence>
<evidence type="ECO:0000259" key="6">
    <source>
        <dbReference type="SMART" id="SM00387"/>
    </source>
</evidence>
<evidence type="ECO:0000313" key="8">
    <source>
        <dbReference type="Proteomes" id="UP001317963"/>
    </source>
</evidence>
<dbReference type="InterPro" id="IPR001404">
    <property type="entry name" value="Hsp90_fam"/>
</dbReference>
<dbReference type="InterPro" id="IPR020575">
    <property type="entry name" value="Hsp90_N"/>
</dbReference>
<comment type="subunit">
    <text evidence="5">Homodimer.</text>
</comment>
<comment type="subcellular location">
    <subcellularLocation>
        <location evidence="5">Cytoplasm</location>
    </subcellularLocation>
</comment>
<comment type="function">
    <text evidence="5">Molecular chaperone. Has ATPase activity.</text>
</comment>
<dbReference type="RefSeq" id="WP_279241458.1">
    <property type="nucleotide sequence ID" value="NZ_CP036501.1"/>
</dbReference>
<feature type="region of interest" description="A; substrate-binding" evidence="5">
    <location>
        <begin position="1"/>
        <end position="339"/>
    </location>
</feature>
<evidence type="ECO:0000313" key="7">
    <source>
        <dbReference type="EMBL" id="UZP74990.1"/>
    </source>
</evidence>
<dbReference type="InterPro" id="IPR003594">
    <property type="entry name" value="HATPase_dom"/>
</dbReference>
<keyword evidence="5" id="KW-0346">Stress response</keyword>
<dbReference type="EMBL" id="CP036501">
    <property type="protein sequence ID" value="UZP74990.1"/>
    <property type="molecule type" value="Genomic_DNA"/>
</dbReference>
<dbReference type="Gene3D" id="3.30.230.80">
    <property type="match status" value="1"/>
</dbReference>
<evidence type="ECO:0000256" key="1">
    <source>
        <dbReference type="ARBA" id="ARBA00008239"/>
    </source>
</evidence>
<dbReference type="Proteomes" id="UP001317963">
    <property type="component" value="Chromosome"/>
</dbReference>
<dbReference type="HAMAP" id="MF_00505">
    <property type="entry name" value="HSP90"/>
    <property type="match status" value="1"/>
</dbReference>
<dbReference type="InterPro" id="IPR036890">
    <property type="entry name" value="HATPase_C_sf"/>
</dbReference>
<reference evidence="7 8" key="1">
    <citation type="submission" date="2019-02" db="EMBL/GenBank/DDBJ databases">
        <title>Halieaceae_genomes.</title>
        <authorList>
            <person name="Li S.-H."/>
        </authorList>
    </citation>
    <scope>NUCLEOTIDE SEQUENCE [LARGE SCALE GENOMIC DNA]</scope>
    <source>
        <strain evidence="7 8">JH123</strain>
    </source>
</reference>
<dbReference type="InterPro" id="IPR020568">
    <property type="entry name" value="Ribosomal_Su5_D2-typ_SF"/>
</dbReference>
<protein>
    <recommendedName>
        <fullName evidence="5">Chaperone protein HtpG</fullName>
    </recommendedName>
    <alternativeName>
        <fullName evidence="5">Heat shock protein HtpG</fullName>
    </alternativeName>
    <alternativeName>
        <fullName evidence="5">High temperature protein G</fullName>
    </alternativeName>
</protein>
<feature type="domain" description="Histidine kinase/HSP90-like ATPase" evidence="6">
    <location>
        <begin position="27"/>
        <end position="182"/>
    </location>
</feature>
<feature type="region of interest" description="B" evidence="5">
    <location>
        <begin position="340"/>
        <end position="555"/>
    </location>
</feature>
<dbReference type="PANTHER" id="PTHR11528">
    <property type="entry name" value="HEAT SHOCK PROTEIN 90 FAMILY MEMBER"/>
    <property type="match status" value="1"/>
</dbReference>
<keyword evidence="8" id="KW-1185">Reference proteome</keyword>
<evidence type="ECO:0000256" key="5">
    <source>
        <dbReference type="HAMAP-Rule" id="MF_00505"/>
    </source>
</evidence>
<dbReference type="Gene3D" id="3.40.50.11260">
    <property type="match status" value="1"/>
</dbReference>
<accession>A0ABY6Q8W1</accession>
<dbReference type="InterPro" id="IPR019805">
    <property type="entry name" value="Heat_shock_protein_90_CS"/>
</dbReference>
<dbReference type="SUPFAM" id="SSF54211">
    <property type="entry name" value="Ribosomal protein S5 domain 2-like"/>
    <property type="match status" value="1"/>
</dbReference>
<proteinExistence type="inferred from homology"/>
<dbReference type="InterPro" id="IPR037196">
    <property type="entry name" value="HSP90_C"/>
</dbReference>
<dbReference type="SMART" id="SM00387">
    <property type="entry name" value="HATPase_c"/>
    <property type="match status" value="1"/>
</dbReference>
<dbReference type="Pfam" id="PF13589">
    <property type="entry name" value="HATPase_c_3"/>
    <property type="match status" value="1"/>
</dbReference>
<comment type="similarity">
    <text evidence="1 5">Belongs to the heat shock protein 90 family.</text>
</comment>
<dbReference type="SUPFAM" id="SSF110942">
    <property type="entry name" value="HSP90 C-terminal domain"/>
    <property type="match status" value="1"/>
</dbReference>
<dbReference type="Pfam" id="PF00183">
    <property type="entry name" value="HSP90"/>
    <property type="match status" value="1"/>
</dbReference>
<dbReference type="PIRSF" id="PIRSF002583">
    <property type="entry name" value="Hsp90"/>
    <property type="match status" value="1"/>
</dbReference>
<dbReference type="SUPFAM" id="SSF55874">
    <property type="entry name" value="ATPase domain of HSP90 chaperone/DNA topoisomerase II/histidine kinase"/>
    <property type="match status" value="1"/>
</dbReference>
<name>A0ABY6Q8W1_9GAMM</name>
<keyword evidence="2 5" id="KW-0547">Nucleotide-binding</keyword>
<dbReference type="NCBIfam" id="NF003555">
    <property type="entry name" value="PRK05218.1"/>
    <property type="match status" value="1"/>
</dbReference>
<keyword evidence="5" id="KW-0963">Cytoplasm</keyword>
<dbReference type="CDD" id="cd16927">
    <property type="entry name" value="HATPase_Hsp90-like"/>
    <property type="match status" value="1"/>
</dbReference>
<evidence type="ECO:0000256" key="3">
    <source>
        <dbReference type="ARBA" id="ARBA00022840"/>
    </source>
</evidence>
<dbReference type="Gene3D" id="3.30.565.10">
    <property type="entry name" value="Histidine kinase-like ATPase, C-terminal domain"/>
    <property type="match status" value="1"/>
</dbReference>
<keyword evidence="4 5" id="KW-0143">Chaperone</keyword>